<dbReference type="InterPro" id="IPR052165">
    <property type="entry name" value="Membrane_assoc_protease"/>
</dbReference>
<keyword evidence="8" id="KW-1185">Reference proteome</keyword>
<keyword evidence="7" id="KW-0645">Protease</keyword>
<comment type="subcellular location">
    <subcellularLocation>
        <location evidence="1">Membrane</location>
        <topology evidence="1">Multi-pass membrane protein</topology>
    </subcellularLocation>
</comment>
<evidence type="ECO:0000256" key="5">
    <source>
        <dbReference type="SAM" id="Phobius"/>
    </source>
</evidence>
<dbReference type="eggNOG" id="COG1585">
    <property type="taxonomic scope" value="Bacteria"/>
</dbReference>
<accession>A0A1I7K0X1</accession>
<feature type="domain" description="NfeD-like C-terminal" evidence="6">
    <location>
        <begin position="80"/>
        <end position="137"/>
    </location>
</feature>
<dbReference type="PANTHER" id="PTHR33507:SF3">
    <property type="entry name" value="INNER MEMBRANE PROTEIN YBBJ"/>
    <property type="match status" value="1"/>
</dbReference>
<name>A0A1I7K0X1_9BACL</name>
<dbReference type="GO" id="GO:0005886">
    <property type="term" value="C:plasma membrane"/>
    <property type="evidence" value="ECO:0007669"/>
    <property type="project" value="TreeGrafter"/>
</dbReference>
<evidence type="ECO:0000313" key="8">
    <source>
        <dbReference type="Proteomes" id="UP000183508"/>
    </source>
</evidence>
<dbReference type="InterPro" id="IPR002810">
    <property type="entry name" value="NfeD-like_C"/>
</dbReference>
<dbReference type="RefSeq" id="WP_074953292.1">
    <property type="nucleotide sequence ID" value="NZ_FPBV01000013.1"/>
</dbReference>
<dbReference type="GO" id="GO:0008233">
    <property type="term" value="F:peptidase activity"/>
    <property type="evidence" value="ECO:0007669"/>
    <property type="project" value="UniProtKB-KW"/>
</dbReference>
<dbReference type="SUPFAM" id="SSF141322">
    <property type="entry name" value="NfeD domain-like"/>
    <property type="match status" value="1"/>
</dbReference>
<dbReference type="GO" id="GO:0006508">
    <property type="term" value="P:proteolysis"/>
    <property type="evidence" value="ECO:0007669"/>
    <property type="project" value="UniProtKB-KW"/>
</dbReference>
<evidence type="ECO:0000256" key="2">
    <source>
        <dbReference type="ARBA" id="ARBA00022692"/>
    </source>
</evidence>
<evidence type="ECO:0000313" key="7">
    <source>
        <dbReference type="EMBL" id="SFU91041.1"/>
    </source>
</evidence>
<gene>
    <name evidence="7" type="ORF">SAMN05421543_1139</name>
</gene>
<dbReference type="Gene3D" id="2.40.50.140">
    <property type="entry name" value="Nucleic acid-binding proteins"/>
    <property type="match status" value="1"/>
</dbReference>
<keyword evidence="7" id="KW-0378">Hydrolase</keyword>
<reference evidence="8" key="1">
    <citation type="submission" date="2016-10" db="EMBL/GenBank/DDBJ databases">
        <authorList>
            <person name="Varghese N."/>
        </authorList>
    </citation>
    <scope>NUCLEOTIDE SEQUENCE [LARGE SCALE GENOMIC DNA]</scope>
    <source>
        <strain evidence="8">DSM 17980</strain>
    </source>
</reference>
<dbReference type="EMBL" id="FPBV01000013">
    <property type="protein sequence ID" value="SFU91041.1"/>
    <property type="molecule type" value="Genomic_DNA"/>
</dbReference>
<evidence type="ECO:0000259" key="6">
    <source>
        <dbReference type="Pfam" id="PF01957"/>
    </source>
</evidence>
<proteinExistence type="predicted"/>
<evidence type="ECO:0000256" key="4">
    <source>
        <dbReference type="ARBA" id="ARBA00023136"/>
    </source>
</evidence>
<dbReference type="Proteomes" id="UP000183508">
    <property type="component" value="Unassembled WGS sequence"/>
</dbReference>
<keyword evidence="2 5" id="KW-0812">Transmembrane</keyword>
<feature type="transmembrane region" description="Helical" evidence="5">
    <location>
        <begin position="7"/>
        <end position="39"/>
    </location>
</feature>
<dbReference type="AlphaFoldDB" id="A0A1I7K0X1"/>
<keyword evidence="4 5" id="KW-0472">Membrane</keyword>
<evidence type="ECO:0000256" key="3">
    <source>
        <dbReference type="ARBA" id="ARBA00022989"/>
    </source>
</evidence>
<feature type="transmembrane region" description="Helical" evidence="5">
    <location>
        <begin position="45"/>
        <end position="67"/>
    </location>
</feature>
<protein>
    <submittedName>
        <fullName evidence="7">Membrane protein implicated in regulation of membrane protease activity</fullName>
    </submittedName>
</protein>
<keyword evidence="3 5" id="KW-1133">Transmembrane helix</keyword>
<evidence type="ECO:0000256" key="1">
    <source>
        <dbReference type="ARBA" id="ARBA00004141"/>
    </source>
</evidence>
<dbReference type="PANTHER" id="PTHR33507">
    <property type="entry name" value="INNER MEMBRANE PROTEIN YBBJ"/>
    <property type="match status" value="1"/>
</dbReference>
<sequence length="141" mass="15750">MAWWIWLIVAFAIGIVEVATFTFVLLWIALGAFVTAILSPLIGSVWGQLLLFAVVSAVLLVATRPLVRRWRQRRTYPERREAMIDKRGVVVKEAQPGAFAMVRVQGELWSARSGHPLRRGQAVVVRDATATVLTVEPAEEE</sequence>
<dbReference type="STRING" id="392015.SAMN05421543_1139"/>
<organism evidence="7 8">
    <name type="scientific">Alicyclobacillus macrosporangiidus</name>
    <dbReference type="NCBI Taxonomy" id="392015"/>
    <lineage>
        <taxon>Bacteria</taxon>
        <taxon>Bacillati</taxon>
        <taxon>Bacillota</taxon>
        <taxon>Bacilli</taxon>
        <taxon>Bacillales</taxon>
        <taxon>Alicyclobacillaceae</taxon>
        <taxon>Alicyclobacillus</taxon>
    </lineage>
</organism>
<dbReference type="InterPro" id="IPR012340">
    <property type="entry name" value="NA-bd_OB-fold"/>
</dbReference>
<dbReference type="Pfam" id="PF01957">
    <property type="entry name" value="NfeD"/>
    <property type="match status" value="1"/>
</dbReference>